<dbReference type="Proteomes" id="UP001281761">
    <property type="component" value="Unassembled WGS sequence"/>
</dbReference>
<organism evidence="1 2">
    <name type="scientific">Blattamonas nauphoetae</name>
    <dbReference type="NCBI Taxonomy" id="2049346"/>
    <lineage>
        <taxon>Eukaryota</taxon>
        <taxon>Metamonada</taxon>
        <taxon>Preaxostyla</taxon>
        <taxon>Oxymonadida</taxon>
        <taxon>Blattamonas</taxon>
    </lineage>
</organism>
<dbReference type="EMBL" id="JARBJD010000208">
    <property type="protein sequence ID" value="KAK2947184.1"/>
    <property type="molecule type" value="Genomic_DNA"/>
</dbReference>
<sequence>MSDSQPLFVTVDPDSIIRIERAAEVFLSLVSFVKDGNTLDDHSTQKATQFLDSIIFRCPHKFNPEQILHKLAPKSGRGCRGFTNHILPLLFFFQSLSACLPVPSILTNTDNIQSRQQILFDLSQTLPELINLKEENDFIRHMTLLRSLNEEGLNDAVEQIVHVALPADPYYLEKSQRDSAMELLKQNLPRQYRPFQGQD</sequence>
<evidence type="ECO:0000313" key="2">
    <source>
        <dbReference type="Proteomes" id="UP001281761"/>
    </source>
</evidence>
<reference evidence="1 2" key="1">
    <citation type="journal article" date="2022" name="bioRxiv">
        <title>Genomics of Preaxostyla Flagellates Illuminates Evolutionary Transitions and the Path Towards Mitochondrial Loss.</title>
        <authorList>
            <person name="Novak L.V.F."/>
            <person name="Treitli S.C."/>
            <person name="Pyrih J."/>
            <person name="Halakuc P."/>
            <person name="Pipaliya S.V."/>
            <person name="Vacek V."/>
            <person name="Brzon O."/>
            <person name="Soukal P."/>
            <person name="Eme L."/>
            <person name="Dacks J.B."/>
            <person name="Karnkowska A."/>
            <person name="Elias M."/>
            <person name="Hampl V."/>
        </authorList>
    </citation>
    <scope>NUCLEOTIDE SEQUENCE [LARGE SCALE GENOMIC DNA]</scope>
    <source>
        <strain evidence="1">NAU3</strain>
        <tissue evidence="1">Gut</tissue>
    </source>
</reference>
<accession>A0ABQ9X8J0</accession>
<proteinExistence type="predicted"/>
<keyword evidence="2" id="KW-1185">Reference proteome</keyword>
<gene>
    <name evidence="1" type="ORF">BLNAU_17889</name>
</gene>
<protein>
    <submittedName>
        <fullName evidence="1">Uncharacterized protein</fullName>
    </submittedName>
</protein>
<name>A0ABQ9X8J0_9EUKA</name>
<comment type="caution">
    <text evidence="1">The sequence shown here is derived from an EMBL/GenBank/DDBJ whole genome shotgun (WGS) entry which is preliminary data.</text>
</comment>
<evidence type="ECO:0000313" key="1">
    <source>
        <dbReference type="EMBL" id="KAK2947184.1"/>
    </source>
</evidence>